<name>A0A0A8YIJ0_ARUDO</name>
<accession>A0A0A8YIJ0</accession>
<reference evidence="1" key="1">
    <citation type="submission" date="2014-09" db="EMBL/GenBank/DDBJ databases">
        <authorList>
            <person name="Magalhaes I.L.F."/>
            <person name="Oliveira U."/>
            <person name="Santos F.R."/>
            <person name="Vidigal T.H.D.A."/>
            <person name="Brescovit A.D."/>
            <person name="Santos A.J."/>
        </authorList>
    </citation>
    <scope>NUCLEOTIDE SEQUENCE</scope>
    <source>
        <tissue evidence="1">Shoot tissue taken approximately 20 cm above the soil surface</tissue>
    </source>
</reference>
<protein>
    <submittedName>
        <fullName evidence="1">Uncharacterized protein</fullName>
    </submittedName>
</protein>
<organism evidence="1">
    <name type="scientific">Arundo donax</name>
    <name type="common">Giant reed</name>
    <name type="synonym">Donax arundinaceus</name>
    <dbReference type="NCBI Taxonomy" id="35708"/>
    <lineage>
        <taxon>Eukaryota</taxon>
        <taxon>Viridiplantae</taxon>
        <taxon>Streptophyta</taxon>
        <taxon>Embryophyta</taxon>
        <taxon>Tracheophyta</taxon>
        <taxon>Spermatophyta</taxon>
        <taxon>Magnoliopsida</taxon>
        <taxon>Liliopsida</taxon>
        <taxon>Poales</taxon>
        <taxon>Poaceae</taxon>
        <taxon>PACMAD clade</taxon>
        <taxon>Arundinoideae</taxon>
        <taxon>Arundineae</taxon>
        <taxon>Arundo</taxon>
    </lineage>
</organism>
<proteinExistence type="predicted"/>
<reference evidence="1" key="2">
    <citation type="journal article" date="2015" name="Data Brief">
        <title>Shoot transcriptome of the giant reed, Arundo donax.</title>
        <authorList>
            <person name="Barrero R.A."/>
            <person name="Guerrero F.D."/>
            <person name="Moolhuijzen P."/>
            <person name="Goolsby J.A."/>
            <person name="Tidwell J."/>
            <person name="Bellgard S.E."/>
            <person name="Bellgard M.I."/>
        </authorList>
    </citation>
    <scope>NUCLEOTIDE SEQUENCE</scope>
    <source>
        <tissue evidence="1">Shoot tissue taken approximately 20 cm above the soil surface</tissue>
    </source>
</reference>
<evidence type="ECO:0000313" key="1">
    <source>
        <dbReference type="EMBL" id="JAD25313.1"/>
    </source>
</evidence>
<sequence>MTIHKVKRLQRENDQTLTKSKAYRNWYPWHNQRNIIRLSE</sequence>
<dbReference type="AlphaFoldDB" id="A0A0A8YIJ0"/>
<dbReference type="EMBL" id="GBRH01272582">
    <property type="protein sequence ID" value="JAD25313.1"/>
    <property type="molecule type" value="Transcribed_RNA"/>
</dbReference>